<organism evidence="1 2">
    <name type="scientific">Panagrolaimus sp. ES5</name>
    <dbReference type="NCBI Taxonomy" id="591445"/>
    <lineage>
        <taxon>Eukaryota</taxon>
        <taxon>Metazoa</taxon>
        <taxon>Ecdysozoa</taxon>
        <taxon>Nematoda</taxon>
        <taxon>Chromadorea</taxon>
        <taxon>Rhabditida</taxon>
        <taxon>Tylenchina</taxon>
        <taxon>Panagrolaimomorpha</taxon>
        <taxon>Panagrolaimoidea</taxon>
        <taxon>Panagrolaimidae</taxon>
        <taxon>Panagrolaimus</taxon>
    </lineage>
</organism>
<accession>A0AC34FAW5</accession>
<dbReference type="WBParaSite" id="ES5_v2.g14462.t1">
    <property type="protein sequence ID" value="ES5_v2.g14462.t1"/>
    <property type="gene ID" value="ES5_v2.g14462"/>
</dbReference>
<proteinExistence type="predicted"/>
<reference evidence="2" key="1">
    <citation type="submission" date="2022-11" db="UniProtKB">
        <authorList>
            <consortium name="WormBaseParasite"/>
        </authorList>
    </citation>
    <scope>IDENTIFICATION</scope>
</reference>
<evidence type="ECO:0000313" key="2">
    <source>
        <dbReference type="WBParaSite" id="ES5_v2.g14462.t1"/>
    </source>
</evidence>
<sequence length="236" mass="24507">MNRFLIVLVFLVAIFGLAYGQQTCKCVCSACKGPPTFTDPPPAPGRSRGSGTIAETISSSGCKQYTVTCNAAGTSLVSVGANGQLLSPESRGAKSAVLLCNDDKKIEGCDMDDESMIIEQVYCSNTIPVCSTCPDLPKTAPPASTLYVSGDGRVDPSWDANGCKKYTITCYAVGFNFVVIGANQDFTSLSAAGPGEKTATLTCDSNRQIEGSDVSGNVVIAQSYYCSVATQAPGGK</sequence>
<protein>
    <submittedName>
        <fullName evidence="2">Uncharacterized protein</fullName>
    </submittedName>
</protein>
<dbReference type="Proteomes" id="UP000887579">
    <property type="component" value="Unplaced"/>
</dbReference>
<name>A0AC34FAW5_9BILA</name>
<evidence type="ECO:0000313" key="1">
    <source>
        <dbReference type="Proteomes" id="UP000887579"/>
    </source>
</evidence>